<dbReference type="GO" id="GO:0030170">
    <property type="term" value="F:pyridoxal phosphate binding"/>
    <property type="evidence" value="ECO:0007669"/>
    <property type="project" value="InterPro"/>
</dbReference>
<comment type="similarity">
    <text evidence="2 6">Belongs to the class-III pyridoxal-phosphate-dependent aminotransferase family.</text>
</comment>
<evidence type="ECO:0000256" key="2">
    <source>
        <dbReference type="ARBA" id="ARBA00008954"/>
    </source>
</evidence>
<keyword evidence="4" id="KW-0808">Transferase</keyword>
<dbReference type="Proteomes" id="UP000807342">
    <property type="component" value="Unassembled WGS sequence"/>
</dbReference>
<dbReference type="InterPro" id="IPR049704">
    <property type="entry name" value="Aminotrans_3_PPA_site"/>
</dbReference>
<dbReference type="PANTHER" id="PTHR11986:SF79">
    <property type="entry name" value="ACETYLORNITHINE AMINOTRANSFERASE, MITOCHONDRIAL"/>
    <property type="match status" value="1"/>
</dbReference>
<dbReference type="EMBL" id="MU151264">
    <property type="protein sequence ID" value="KAF9446067.1"/>
    <property type="molecule type" value="Genomic_DNA"/>
</dbReference>
<dbReference type="InterPro" id="IPR015422">
    <property type="entry name" value="PyrdxlP-dep_Trfase_small"/>
</dbReference>
<organism evidence="7 8">
    <name type="scientific">Macrolepiota fuliginosa MF-IS2</name>
    <dbReference type="NCBI Taxonomy" id="1400762"/>
    <lineage>
        <taxon>Eukaryota</taxon>
        <taxon>Fungi</taxon>
        <taxon>Dikarya</taxon>
        <taxon>Basidiomycota</taxon>
        <taxon>Agaricomycotina</taxon>
        <taxon>Agaricomycetes</taxon>
        <taxon>Agaricomycetidae</taxon>
        <taxon>Agaricales</taxon>
        <taxon>Agaricineae</taxon>
        <taxon>Agaricaceae</taxon>
        <taxon>Macrolepiota</taxon>
    </lineage>
</organism>
<keyword evidence="8" id="KW-1185">Reference proteome</keyword>
<evidence type="ECO:0000256" key="1">
    <source>
        <dbReference type="ARBA" id="ARBA00001933"/>
    </source>
</evidence>
<evidence type="ECO:0000313" key="7">
    <source>
        <dbReference type="EMBL" id="KAF9446067.1"/>
    </source>
</evidence>
<dbReference type="CDD" id="cd00610">
    <property type="entry name" value="OAT_like"/>
    <property type="match status" value="1"/>
</dbReference>
<dbReference type="AlphaFoldDB" id="A0A9P5X9V6"/>
<dbReference type="PANTHER" id="PTHR11986">
    <property type="entry name" value="AMINOTRANSFERASE CLASS III"/>
    <property type="match status" value="1"/>
</dbReference>
<dbReference type="OrthoDB" id="10260828at2759"/>
<evidence type="ECO:0000313" key="8">
    <source>
        <dbReference type="Proteomes" id="UP000807342"/>
    </source>
</evidence>
<proteinExistence type="inferred from homology"/>
<dbReference type="InterPro" id="IPR005814">
    <property type="entry name" value="Aminotrans_3"/>
</dbReference>
<reference evidence="7" key="1">
    <citation type="submission" date="2020-11" db="EMBL/GenBank/DDBJ databases">
        <authorList>
            <consortium name="DOE Joint Genome Institute"/>
            <person name="Ahrendt S."/>
            <person name="Riley R."/>
            <person name="Andreopoulos W."/>
            <person name="Labutti K."/>
            <person name="Pangilinan J."/>
            <person name="Ruiz-Duenas F.J."/>
            <person name="Barrasa J.M."/>
            <person name="Sanchez-Garcia M."/>
            <person name="Camarero S."/>
            <person name="Miyauchi S."/>
            <person name="Serrano A."/>
            <person name="Linde D."/>
            <person name="Babiker R."/>
            <person name="Drula E."/>
            <person name="Ayuso-Fernandez I."/>
            <person name="Pacheco R."/>
            <person name="Padilla G."/>
            <person name="Ferreira P."/>
            <person name="Barriuso J."/>
            <person name="Kellner H."/>
            <person name="Castanera R."/>
            <person name="Alfaro M."/>
            <person name="Ramirez L."/>
            <person name="Pisabarro A.G."/>
            <person name="Kuo A."/>
            <person name="Tritt A."/>
            <person name="Lipzen A."/>
            <person name="He G."/>
            <person name="Yan M."/>
            <person name="Ng V."/>
            <person name="Cullen D."/>
            <person name="Martin F."/>
            <person name="Rosso M.-N."/>
            <person name="Henrissat B."/>
            <person name="Hibbett D."/>
            <person name="Martinez A.T."/>
            <person name="Grigoriev I.V."/>
        </authorList>
    </citation>
    <scope>NUCLEOTIDE SEQUENCE</scope>
    <source>
        <strain evidence="7">MF-IS2</strain>
    </source>
</reference>
<keyword evidence="3 7" id="KW-0032">Aminotransferase</keyword>
<dbReference type="PROSITE" id="PS00600">
    <property type="entry name" value="AA_TRANSFER_CLASS_3"/>
    <property type="match status" value="1"/>
</dbReference>
<keyword evidence="5 6" id="KW-0663">Pyridoxal phosphate</keyword>
<evidence type="ECO:0000256" key="4">
    <source>
        <dbReference type="ARBA" id="ARBA00022679"/>
    </source>
</evidence>
<dbReference type="InterPro" id="IPR050103">
    <property type="entry name" value="Class-III_PLP-dep_AT"/>
</dbReference>
<accession>A0A9P5X9V6</accession>
<dbReference type="GO" id="GO:0008483">
    <property type="term" value="F:transaminase activity"/>
    <property type="evidence" value="ECO:0007669"/>
    <property type="project" value="UniProtKB-KW"/>
</dbReference>
<evidence type="ECO:0000256" key="5">
    <source>
        <dbReference type="ARBA" id="ARBA00022898"/>
    </source>
</evidence>
<comment type="cofactor">
    <cofactor evidence="1">
        <name>pyridoxal 5'-phosphate</name>
        <dbReference type="ChEBI" id="CHEBI:597326"/>
    </cofactor>
</comment>
<evidence type="ECO:0000256" key="3">
    <source>
        <dbReference type="ARBA" id="ARBA00022576"/>
    </source>
</evidence>
<dbReference type="InterPro" id="IPR015421">
    <property type="entry name" value="PyrdxlP-dep_Trfase_major"/>
</dbReference>
<dbReference type="Gene3D" id="3.90.1150.10">
    <property type="entry name" value="Aspartate Aminotransferase, domain 1"/>
    <property type="match status" value="1"/>
</dbReference>
<name>A0A9P5X9V6_9AGAR</name>
<gene>
    <name evidence="7" type="ORF">P691DRAFT_674342</name>
</gene>
<comment type="caution">
    <text evidence="7">The sequence shown here is derived from an EMBL/GenBank/DDBJ whole genome shotgun (WGS) entry which is preliminary data.</text>
</comment>
<dbReference type="FunFam" id="3.40.640.10:FF:000013">
    <property type="entry name" value="4-aminobutyrate aminotransferase"/>
    <property type="match status" value="1"/>
</dbReference>
<dbReference type="SUPFAM" id="SSF53383">
    <property type="entry name" value="PLP-dependent transferases"/>
    <property type="match status" value="1"/>
</dbReference>
<dbReference type="GO" id="GO:0042802">
    <property type="term" value="F:identical protein binding"/>
    <property type="evidence" value="ECO:0007669"/>
    <property type="project" value="TreeGrafter"/>
</dbReference>
<sequence length="458" mass="49285">MSKGAEQQTDYKALRELGVKHVTKGVGRITEGIMVKGEGSYVRYDDGRHMLDFTCGIGVTNLGHANERVSRAAADQCLELVHAQCSIALNEPYLRLIERLLPVMPHASLDSFFFWNSGSEAVEAAIKMARTLTGRQNVICMQGAYHGRTYGAMALTTSKTIYFQGTGPLMPGVFTTPFPFWHHFNVAPTTSPEVLTEQCLAQLDLLLAQQTAPRDTAAIIVEPVIGEGGYVPAPPAFLQGLRDVCDKHGMLLIVDEVQSGFGRASSAPGRLFAIEESGVRPDILLLAKGLGNGFPISAVVSWRGLTDRLKPGSMGGTYAGNAVSCAAAAKVLEVFKEDNILDNVAARSNQLVNYLNSLKQDPALAPYILDVRGSGLMIGVEFATPTSSFKNDVAIVPGAPPNMASRVAKKCIDKGMLILTTSVYEVIRFIPPLNVSEADLKKGCEIFAEAVREVVKQG</sequence>
<dbReference type="Pfam" id="PF00202">
    <property type="entry name" value="Aminotran_3"/>
    <property type="match status" value="1"/>
</dbReference>
<dbReference type="InterPro" id="IPR015424">
    <property type="entry name" value="PyrdxlP-dep_Trfase"/>
</dbReference>
<dbReference type="Gene3D" id="3.40.640.10">
    <property type="entry name" value="Type I PLP-dependent aspartate aminotransferase-like (Major domain)"/>
    <property type="match status" value="1"/>
</dbReference>
<protein>
    <submittedName>
        <fullName evidence="7">Acetylornithine aminotransferase</fullName>
    </submittedName>
</protein>
<evidence type="ECO:0000256" key="6">
    <source>
        <dbReference type="RuleBase" id="RU003560"/>
    </source>
</evidence>